<proteinExistence type="predicted"/>
<organism evidence="2 3">
    <name type="scientific">Latilactobacillus curvatus</name>
    <name type="common">Lactobacillus curvatus</name>
    <dbReference type="NCBI Taxonomy" id="28038"/>
    <lineage>
        <taxon>Bacteria</taxon>
        <taxon>Bacillati</taxon>
        <taxon>Bacillota</taxon>
        <taxon>Bacilli</taxon>
        <taxon>Lactobacillales</taxon>
        <taxon>Lactobacillaceae</taxon>
        <taxon>Latilactobacillus</taxon>
    </lineage>
</organism>
<reference evidence="2 3" key="1">
    <citation type="submission" date="2021-05" db="EMBL/GenBank/DDBJ databases">
        <title>Complete Genome Sequence of Latilactobacillus sp. Strain WDN19, a High D-Aspartate-producing Lactic Acid Bacterium Isolated from a Japanese Pickle.</title>
        <authorList>
            <person name="Kajitani K."/>
            <person name="Takahashi S."/>
        </authorList>
    </citation>
    <scope>NUCLEOTIDE SEQUENCE [LARGE SCALE GENOMIC DNA]</scope>
    <source>
        <strain evidence="2 3">WDN19</strain>
    </source>
</reference>
<evidence type="ECO:0000256" key="1">
    <source>
        <dbReference type="SAM" id="Phobius"/>
    </source>
</evidence>
<name>A0ABM7QRY9_LATCU</name>
<keyword evidence="1" id="KW-0812">Transmembrane</keyword>
<feature type="transmembrane region" description="Helical" evidence="1">
    <location>
        <begin position="6"/>
        <end position="26"/>
    </location>
</feature>
<keyword evidence="1" id="KW-0472">Membrane</keyword>
<dbReference type="RefSeq" id="WP_221276561.1">
    <property type="nucleotide sequence ID" value="NZ_AP024685.1"/>
</dbReference>
<keyword evidence="3" id="KW-1185">Reference proteome</keyword>
<accession>A0ABM7QRY9</accession>
<gene>
    <name evidence="2" type="ORF">LTWDN19_00840</name>
</gene>
<dbReference type="EMBL" id="AP024685">
    <property type="protein sequence ID" value="BCX29517.1"/>
    <property type="molecule type" value="Genomic_DNA"/>
</dbReference>
<evidence type="ECO:0000313" key="3">
    <source>
        <dbReference type="Proteomes" id="UP000825100"/>
    </source>
</evidence>
<evidence type="ECO:0000313" key="2">
    <source>
        <dbReference type="EMBL" id="BCX29517.1"/>
    </source>
</evidence>
<dbReference type="Proteomes" id="UP000825100">
    <property type="component" value="Chromosome"/>
</dbReference>
<sequence>MESGNAADWFSAAGTIFAAASALYIAQRKPKSDMMFVHHLTDNKKTTIIAGSNVGEISSQIIVINVIAIDDVPKEVPGGLYHKMEVRYQPNEANLSAILKLPNNLPCDKLKVQFLDEVVSKRYDCYLEKKNGVWVPYKIKKTNTLPEIKNKYPYNKFWARFRR</sequence>
<keyword evidence="1" id="KW-1133">Transmembrane helix</keyword>
<protein>
    <submittedName>
        <fullName evidence="2">Uncharacterized protein</fullName>
    </submittedName>
</protein>